<dbReference type="KEGG" id="sgm:GCM10017557_56860"/>
<sequence>MRDDQAGAATTDADHSRRTFLTASATVLASVSLVGALPGNASAAPVADTTAADATATGADLALYRPVQVSSTAYAPTPAHFVTDRMSRTGVTGSGWRAADTGEPQWVAVDLQGSCRVTSAVLVFEAAEGDTVYKPSGGINPRAGTTGWEVLSSYATGYRIEVSADGKNWQRVHEGTTATGGTVEVTLDKPVTTRWIRMTATGLSNDNPLGLNSFQVLGTAIGRRPRATGWTEWTSGARAVPALKVADDGTVPIESGWNVTLDEFAGTDDGARLSSPGVDTDRWLRAQVPGTILASLVAEGHLPDPVKGMDNLRIPEALGRSAWWYRRTFSVPRGFAARGRERVWLEFDGINHKAEVWLDGTKVGELDHPTDRGAFDVTEQLTEGREHVLAVRMDHMPFPGSPGDRGADGLSYADAGSDTMMRNGPTYLAVSGWDWMPAVRDRVMGIWNHVRLRSTGDAVIGDPHVGTVLPGLPDRSRAEVTVTVPVRNAASDARTVTVGARLGGARVSRKVQVAGGESTDVVFAPKDFPALRLRDPELWWPNGYGDPTLHDLEITTSVGREVSDERTLRVGLRQYDYASENPVVFEPGANRFEQTVEIDRQHARWVRVLAGRRATGYGASLWRLSVTDSAKPDTDLALRAPASASSTDNASNPAAAAVDGDDNTRWSSSYSDDQWIRVDLGEGRDFDRISLLWETAYALTFTVQVSDDGERWTDVKAVDNRPKQLQISVNGVRVMCRGGNWGWDELLRRMGDGRMEAVVGMHRDMNFTMIRNWLGSSNREEFYARCDENGLLVWNDFWNAWFLDPPNHGRYLDHVRDTVRRYRSHPCVVVWCGANEGTPSGEIDAGARDAVAQEHPGVTYISNSASGVVSGSGPYAWVDPKRYFDRDLYAHGTFGFHTEIGIPTVSVAESMRSLAGGEKEWPIGLVWNHHDWLERGGQNPQSYKAAIDERLGESASLEDFCTKAQFVNFESMRAIFEAWNANLWNDAGGLLLWMSNPAWHSTVWQTYDYDLDVNGTYYGARSGSETLHVQADPVDWKVVAVNHTAERLRGVEVRAEVLDLSGRRLADPQHRKIDLAASSTASAFTVAEPEGHLLHLVRLRMTGADGRTLSENTYWRYDRPKDLQALNALTGARLEVSGGRTAQRDGRIALTVRVRNNGRSVAPMVRLALRDHRSGDRVLPARYSDNYLWLLPGEEREVTVSCPRDDRHPGDLEVTAQGYGTSKVSNRGHH</sequence>
<dbReference type="Proteomes" id="UP000516444">
    <property type="component" value="Chromosome"/>
</dbReference>
<evidence type="ECO:0000256" key="3">
    <source>
        <dbReference type="ARBA" id="ARBA00023295"/>
    </source>
</evidence>
<dbReference type="InterPro" id="IPR017853">
    <property type="entry name" value="GH"/>
</dbReference>
<dbReference type="InterPro" id="IPR006102">
    <property type="entry name" value="Ig-like_GH2"/>
</dbReference>
<accession>A0A7G1PAS9</accession>
<dbReference type="Pfam" id="PF22666">
    <property type="entry name" value="Glyco_hydro_2_N2"/>
    <property type="match status" value="1"/>
</dbReference>
<evidence type="ECO:0000256" key="2">
    <source>
        <dbReference type="ARBA" id="ARBA00022801"/>
    </source>
</evidence>
<dbReference type="Gene3D" id="2.60.40.10">
    <property type="entry name" value="Immunoglobulins"/>
    <property type="match status" value="3"/>
</dbReference>
<dbReference type="InterPro" id="IPR043534">
    <property type="entry name" value="EBDG/EBM"/>
</dbReference>
<evidence type="ECO:0000313" key="8">
    <source>
        <dbReference type="Proteomes" id="UP000516444"/>
    </source>
</evidence>
<comment type="similarity">
    <text evidence="1">Belongs to the glycosyl hydrolase 2 family.</text>
</comment>
<feature type="compositionally biased region" description="Polar residues" evidence="4">
    <location>
        <begin position="643"/>
        <end position="652"/>
    </location>
</feature>
<feature type="compositionally biased region" description="Polar residues" evidence="4">
    <location>
        <begin position="1218"/>
        <end position="1230"/>
    </location>
</feature>
<dbReference type="InterPro" id="IPR000421">
    <property type="entry name" value="FA58C"/>
</dbReference>
<evidence type="ECO:0000256" key="1">
    <source>
        <dbReference type="ARBA" id="ARBA00007401"/>
    </source>
</evidence>
<dbReference type="InterPro" id="IPR013783">
    <property type="entry name" value="Ig-like_fold"/>
</dbReference>
<dbReference type="InterPro" id="IPR036156">
    <property type="entry name" value="Beta-gal/glucu_dom_sf"/>
</dbReference>
<dbReference type="GO" id="GO:0005975">
    <property type="term" value="P:carbohydrate metabolic process"/>
    <property type="evidence" value="ECO:0007669"/>
    <property type="project" value="InterPro"/>
</dbReference>
<dbReference type="PROSITE" id="PS50022">
    <property type="entry name" value="FA58C_3"/>
    <property type="match status" value="2"/>
</dbReference>
<feature type="region of interest" description="Disordered" evidence="4">
    <location>
        <begin position="640"/>
        <end position="669"/>
    </location>
</feature>
<evidence type="ECO:0000256" key="4">
    <source>
        <dbReference type="SAM" id="MobiDB-lite"/>
    </source>
</evidence>
<organism evidence="7 8">
    <name type="scientific">Streptomyces aurantiacus</name>
    <dbReference type="NCBI Taxonomy" id="47760"/>
    <lineage>
        <taxon>Bacteria</taxon>
        <taxon>Bacillati</taxon>
        <taxon>Actinomycetota</taxon>
        <taxon>Actinomycetes</taxon>
        <taxon>Kitasatosporales</taxon>
        <taxon>Streptomycetaceae</taxon>
        <taxon>Streptomyces</taxon>
        <taxon>Streptomyces aurantiacus group</taxon>
    </lineage>
</organism>
<dbReference type="Gene3D" id="3.20.20.80">
    <property type="entry name" value="Glycosidases"/>
    <property type="match status" value="1"/>
</dbReference>
<dbReference type="InterPro" id="IPR006311">
    <property type="entry name" value="TAT_signal"/>
</dbReference>
<dbReference type="Pfam" id="PF00754">
    <property type="entry name" value="F5_F8_type_C"/>
    <property type="match status" value="2"/>
</dbReference>
<feature type="region of interest" description="Disordered" evidence="4">
    <location>
        <begin position="1202"/>
        <end position="1230"/>
    </location>
</feature>
<protein>
    <submittedName>
        <fullName evidence="7">Glycosyl hydrolase</fullName>
    </submittedName>
</protein>
<feature type="compositionally biased region" description="Basic and acidic residues" evidence="4">
    <location>
        <begin position="1202"/>
        <end position="1211"/>
    </location>
</feature>
<evidence type="ECO:0000313" key="7">
    <source>
        <dbReference type="EMBL" id="BCL30827.1"/>
    </source>
</evidence>
<feature type="signal peptide" evidence="5">
    <location>
        <begin position="1"/>
        <end position="43"/>
    </location>
</feature>
<feature type="domain" description="F5/8 type C" evidence="6">
    <location>
        <begin position="52"/>
        <end position="219"/>
    </location>
</feature>
<keyword evidence="2 7" id="KW-0378">Hydrolase</keyword>
<keyword evidence="3" id="KW-0326">Glycosidase</keyword>
<dbReference type="RefSeq" id="WP_190852703.1">
    <property type="nucleotide sequence ID" value="NZ_AP023440.1"/>
</dbReference>
<evidence type="ECO:0000259" key="6">
    <source>
        <dbReference type="PROSITE" id="PS50022"/>
    </source>
</evidence>
<dbReference type="InterPro" id="IPR041351">
    <property type="entry name" value="Ig_GlcNase"/>
</dbReference>
<dbReference type="PROSITE" id="PS51318">
    <property type="entry name" value="TAT"/>
    <property type="match status" value="1"/>
</dbReference>
<dbReference type="PANTHER" id="PTHR43536:SF1">
    <property type="entry name" value="MANNOSYLGLYCOPROTEIN ENDO-BETA-MANNOSIDASE"/>
    <property type="match status" value="1"/>
</dbReference>
<dbReference type="GO" id="GO:0004553">
    <property type="term" value="F:hydrolase activity, hydrolyzing O-glycosyl compounds"/>
    <property type="evidence" value="ECO:0007669"/>
    <property type="project" value="InterPro"/>
</dbReference>
<dbReference type="SUPFAM" id="SSF51445">
    <property type="entry name" value="(Trans)glycosidases"/>
    <property type="match status" value="1"/>
</dbReference>
<dbReference type="SUPFAM" id="SSF49303">
    <property type="entry name" value="beta-Galactosidase/glucuronidase domain"/>
    <property type="match status" value="3"/>
</dbReference>
<dbReference type="Gene3D" id="2.60.120.260">
    <property type="entry name" value="Galactose-binding domain-like"/>
    <property type="match status" value="2"/>
</dbReference>
<dbReference type="PANTHER" id="PTHR43536">
    <property type="entry name" value="MANNOSYLGLYCOPROTEIN ENDO-BETA-MANNOSIDASE"/>
    <property type="match status" value="1"/>
</dbReference>
<name>A0A7G1PAS9_9ACTN</name>
<dbReference type="SUPFAM" id="SSF49785">
    <property type="entry name" value="Galactose-binding domain-like"/>
    <property type="match status" value="3"/>
</dbReference>
<dbReference type="Pfam" id="PF18368">
    <property type="entry name" value="Ig_GlcNase"/>
    <property type="match status" value="1"/>
</dbReference>
<dbReference type="Pfam" id="PF00703">
    <property type="entry name" value="Glyco_hydro_2"/>
    <property type="match status" value="1"/>
</dbReference>
<dbReference type="AlphaFoldDB" id="A0A7G1PAS9"/>
<proteinExistence type="inferred from homology"/>
<dbReference type="InterPro" id="IPR008979">
    <property type="entry name" value="Galactose-bd-like_sf"/>
</dbReference>
<evidence type="ECO:0000256" key="5">
    <source>
        <dbReference type="SAM" id="SignalP"/>
    </source>
</evidence>
<dbReference type="EMBL" id="AP023440">
    <property type="protein sequence ID" value="BCL30827.1"/>
    <property type="molecule type" value="Genomic_DNA"/>
</dbReference>
<reference evidence="7 8" key="1">
    <citation type="journal article" date="2014" name="Int. J. Syst. Evol. Microbiol.">
        <title>Complete genome sequence of Corynebacterium casei LMG S-19264T (=DSM 44701T), isolated from a smear-ripened cheese.</title>
        <authorList>
            <consortium name="US DOE Joint Genome Institute (JGI-PGF)"/>
            <person name="Walter F."/>
            <person name="Albersmeier A."/>
            <person name="Kalinowski J."/>
            <person name="Ruckert C."/>
        </authorList>
    </citation>
    <scope>NUCLEOTIDE SEQUENCE [LARGE SCALE GENOMIC DNA]</scope>
    <source>
        <strain evidence="7 8">JCM 4677</strain>
    </source>
</reference>
<gene>
    <name evidence="7" type="ORF">GCM10017557_56860</name>
</gene>
<feature type="chain" id="PRO_5028825434" evidence="5">
    <location>
        <begin position="44"/>
        <end position="1230"/>
    </location>
</feature>
<dbReference type="InterPro" id="IPR054593">
    <property type="entry name" value="Beta-mannosidase-like_N2"/>
</dbReference>
<keyword evidence="8" id="KW-1185">Reference proteome</keyword>
<keyword evidence="5" id="KW-0732">Signal</keyword>
<feature type="domain" description="F5/8 type C" evidence="6">
    <location>
        <begin position="619"/>
        <end position="715"/>
    </location>
</feature>